<gene>
    <name evidence="1" type="ORF">ACA1_144240</name>
</gene>
<keyword evidence="2" id="KW-1185">Reference proteome</keyword>
<evidence type="ECO:0008006" key="3">
    <source>
        <dbReference type="Google" id="ProtNLM"/>
    </source>
</evidence>
<evidence type="ECO:0000313" key="2">
    <source>
        <dbReference type="Proteomes" id="UP000011083"/>
    </source>
</evidence>
<protein>
    <recommendedName>
        <fullName evidence="3">Nudix hydrolase domain-containing protein</fullName>
    </recommendedName>
</protein>
<reference evidence="1 2" key="1">
    <citation type="journal article" date="2013" name="Genome Biol.">
        <title>Genome of Acanthamoeba castellanii highlights extensive lateral gene transfer and early evolution of tyrosine kinase signaling.</title>
        <authorList>
            <person name="Clarke M."/>
            <person name="Lohan A.J."/>
            <person name="Liu B."/>
            <person name="Lagkouvardos I."/>
            <person name="Roy S."/>
            <person name="Zafar N."/>
            <person name="Bertelli C."/>
            <person name="Schilde C."/>
            <person name="Kianianmomeni A."/>
            <person name="Burglin T.R."/>
            <person name="Frech C."/>
            <person name="Turcotte B."/>
            <person name="Kopec K.O."/>
            <person name="Synnott J.M."/>
            <person name="Choo C."/>
            <person name="Paponov I."/>
            <person name="Finkler A."/>
            <person name="Soon Heng Tan C."/>
            <person name="Hutchins A.P."/>
            <person name="Weinmeier T."/>
            <person name="Rattei T."/>
            <person name="Chu J.S."/>
            <person name="Gimenez G."/>
            <person name="Irimia M."/>
            <person name="Rigden D.J."/>
            <person name="Fitzpatrick D.A."/>
            <person name="Lorenzo-Morales J."/>
            <person name="Bateman A."/>
            <person name="Chiu C.H."/>
            <person name="Tang P."/>
            <person name="Hegemann P."/>
            <person name="Fromm H."/>
            <person name="Raoult D."/>
            <person name="Greub G."/>
            <person name="Miranda-Saavedra D."/>
            <person name="Chen N."/>
            <person name="Nash P."/>
            <person name="Ginger M.L."/>
            <person name="Horn M."/>
            <person name="Schaap P."/>
            <person name="Caler L."/>
            <person name="Loftus B."/>
        </authorList>
    </citation>
    <scope>NUCLEOTIDE SEQUENCE [LARGE SCALE GENOMIC DNA]</scope>
    <source>
        <strain evidence="1 2">Neff</strain>
    </source>
</reference>
<name>L8HH69_ACACF</name>
<dbReference type="KEGG" id="acan:ACA1_144240"/>
<organism evidence="1 2">
    <name type="scientific">Acanthamoeba castellanii (strain ATCC 30010 / Neff)</name>
    <dbReference type="NCBI Taxonomy" id="1257118"/>
    <lineage>
        <taxon>Eukaryota</taxon>
        <taxon>Amoebozoa</taxon>
        <taxon>Discosea</taxon>
        <taxon>Longamoebia</taxon>
        <taxon>Centramoebida</taxon>
        <taxon>Acanthamoebidae</taxon>
        <taxon>Acanthamoeba</taxon>
    </lineage>
</organism>
<dbReference type="Proteomes" id="UP000011083">
    <property type="component" value="Unassembled WGS sequence"/>
</dbReference>
<dbReference type="EMBL" id="KB007840">
    <property type="protein sequence ID" value="ELR24033.1"/>
    <property type="molecule type" value="Genomic_DNA"/>
</dbReference>
<dbReference type="AlphaFoldDB" id="L8HH69"/>
<evidence type="ECO:0000313" key="1">
    <source>
        <dbReference type="EMBL" id="ELR24033.1"/>
    </source>
</evidence>
<sequence length="228" mass="24672">MASTSSKKPWERAGLTGAGVVPFAVLEREPGDEDSVSQEVMVLFHTKEVGKKVGYLVDFGGGVGEDEGDDSAVAVAAREMSEETAGVFDLSPDELARQPIASNRAVQASPLTTLATGRLLARLLKGLGHYGEVAARVEEEEGGDGDKVWHGSTDEGGYEVFFVRMPYVSADELNQLFAVSDRRCRFQWVPLNELVEGRPPLPLHPRLVAIHGLPAIWTAIAAHHQRSK</sequence>
<dbReference type="VEuPathDB" id="AmoebaDB:ACA1_144240"/>
<dbReference type="GeneID" id="14925033"/>
<dbReference type="RefSeq" id="XP_004353561.1">
    <property type="nucleotide sequence ID" value="XM_004353509.1"/>
</dbReference>
<proteinExistence type="predicted"/>
<accession>L8HH69</accession>